<gene>
    <name evidence="10" type="ORF">EDC56_1000</name>
</gene>
<dbReference type="InterPro" id="IPR000774">
    <property type="entry name" value="PPIase_FKBP_N"/>
</dbReference>
<dbReference type="OrthoDB" id="9814548at2"/>
<comment type="catalytic activity">
    <reaction evidence="1 6 7">
        <text>[protein]-peptidylproline (omega=180) = [protein]-peptidylproline (omega=0)</text>
        <dbReference type="Rhea" id="RHEA:16237"/>
        <dbReference type="Rhea" id="RHEA-COMP:10747"/>
        <dbReference type="Rhea" id="RHEA-COMP:10748"/>
        <dbReference type="ChEBI" id="CHEBI:83833"/>
        <dbReference type="ChEBI" id="CHEBI:83834"/>
        <dbReference type="EC" id="5.2.1.8"/>
    </reaction>
</comment>
<dbReference type="Pfam" id="PF01346">
    <property type="entry name" value="FKBP_N"/>
    <property type="match status" value="1"/>
</dbReference>
<feature type="domain" description="PPIase FKBP-type" evidence="9">
    <location>
        <begin position="88"/>
        <end position="173"/>
    </location>
</feature>
<keyword evidence="8" id="KW-0812">Transmembrane</keyword>
<evidence type="ECO:0000256" key="1">
    <source>
        <dbReference type="ARBA" id="ARBA00000971"/>
    </source>
</evidence>
<dbReference type="AlphaFoldDB" id="A0A3N2E052"/>
<dbReference type="EC" id="5.2.1.8" evidence="7"/>
<comment type="similarity">
    <text evidence="2 7">Belongs to the FKBP-type PPIase family.</text>
</comment>
<dbReference type="GO" id="GO:0006457">
    <property type="term" value="P:protein folding"/>
    <property type="evidence" value="ECO:0007669"/>
    <property type="project" value="InterPro"/>
</dbReference>
<feature type="transmembrane region" description="Helical" evidence="8">
    <location>
        <begin position="20"/>
        <end position="38"/>
    </location>
</feature>
<dbReference type="PROSITE" id="PS50059">
    <property type="entry name" value="FKBP_PPIASE"/>
    <property type="match status" value="1"/>
</dbReference>
<dbReference type="InterPro" id="IPR046357">
    <property type="entry name" value="PPIase_dom_sf"/>
</dbReference>
<accession>A0A3N2E052</accession>
<name>A0A3N2E052_9GAMM</name>
<evidence type="ECO:0000256" key="6">
    <source>
        <dbReference type="PROSITE-ProRule" id="PRU00277"/>
    </source>
</evidence>
<keyword evidence="4 6" id="KW-0697">Rotamase</keyword>
<dbReference type="PANTHER" id="PTHR43811">
    <property type="entry name" value="FKBP-TYPE PEPTIDYL-PROLYL CIS-TRANS ISOMERASE FKPA"/>
    <property type="match status" value="1"/>
</dbReference>
<evidence type="ECO:0000256" key="4">
    <source>
        <dbReference type="ARBA" id="ARBA00023110"/>
    </source>
</evidence>
<protein>
    <recommendedName>
        <fullName evidence="7">Peptidyl-prolyl cis-trans isomerase</fullName>
        <ecNumber evidence="7">5.2.1.8</ecNumber>
    </recommendedName>
</protein>
<dbReference type="Gene3D" id="3.10.50.40">
    <property type="match status" value="1"/>
</dbReference>
<dbReference type="SUPFAM" id="SSF54534">
    <property type="entry name" value="FKBP-like"/>
    <property type="match status" value="1"/>
</dbReference>
<dbReference type="Proteomes" id="UP000275394">
    <property type="component" value="Unassembled WGS sequence"/>
</dbReference>
<comment type="caution">
    <text evidence="10">The sequence shown here is derived from an EMBL/GenBank/DDBJ whole genome shotgun (WGS) entry which is preliminary data.</text>
</comment>
<keyword evidence="8" id="KW-1133">Transmembrane helix</keyword>
<keyword evidence="11" id="KW-1185">Reference proteome</keyword>
<proteinExistence type="inferred from homology"/>
<evidence type="ECO:0000256" key="8">
    <source>
        <dbReference type="SAM" id="Phobius"/>
    </source>
</evidence>
<evidence type="ECO:0000256" key="3">
    <source>
        <dbReference type="ARBA" id="ARBA00022729"/>
    </source>
</evidence>
<reference evidence="10 11" key="1">
    <citation type="submission" date="2018-11" db="EMBL/GenBank/DDBJ databases">
        <title>Genomic Encyclopedia of Type Strains, Phase IV (KMG-IV): sequencing the most valuable type-strain genomes for metagenomic binning, comparative biology and taxonomic classification.</title>
        <authorList>
            <person name="Goeker M."/>
        </authorList>
    </citation>
    <scope>NUCLEOTIDE SEQUENCE [LARGE SCALE GENOMIC DNA]</scope>
    <source>
        <strain evidence="10 11">DSM 100316</strain>
    </source>
</reference>
<sequence length="173" mass="19195">MLTYNDSLLDHYRPLTLSNILAAILALLLIGWGIYRAINNAKTAANNLAKAQQFLRDNATREGVYSTDSGLQYLVLTRGDSQHRPMADSRVTVHYHGTLSDGTVFDSSIQRGEPISFTLNQVIKGWTEGLQLMSPGDKYRLFIPPQLAYGRRSMGAIAANSALIFDVELLSYE</sequence>
<keyword evidence="5 6" id="KW-0413">Isomerase</keyword>
<dbReference type="GO" id="GO:0003755">
    <property type="term" value="F:peptidyl-prolyl cis-trans isomerase activity"/>
    <property type="evidence" value="ECO:0007669"/>
    <property type="project" value="UniProtKB-UniRule"/>
</dbReference>
<dbReference type="PANTHER" id="PTHR43811:SF57">
    <property type="entry name" value="FKBP-TYPE PEPTIDYL-PROLYL CIS-TRANS ISOMERASE FKPA-RELATED"/>
    <property type="match status" value="1"/>
</dbReference>
<evidence type="ECO:0000256" key="7">
    <source>
        <dbReference type="RuleBase" id="RU003915"/>
    </source>
</evidence>
<evidence type="ECO:0000259" key="9">
    <source>
        <dbReference type="PROSITE" id="PS50059"/>
    </source>
</evidence>
<evidence type="ECO:0000313" key="11">
    <source>
        <dbReference type="Proteomes" id="UP000275394"/>
    </source>
</evidence>
<dbReference type="FunFam" id="3.10.50.40:FF:000045">
    <property type="entry name" value="Peptidyl-prolyl cis-trans isomerase"/>
    <property type="match status" value="1"/>
</dbReference>
<dbReference type="InterPro" id="IPR001179">
    <property type="entry name" value="PPIase_FKBP_dom"/>
</dbReference>
<evidence type="ECO:0000256" key="5">
    <source>
        <dbReference type="ARBA" id="ARBA00023235"/>
    </source>
</evidence>
<organism evidence="10 11">
    <name type="scientific">Sinobacterium caligoides</name>
    <dbReference type="NCBI Taxonomy" id="933926"/>
    <lineage>
        <taxon>Bacteria</taxon>
        <taxon>Pseudomonadati</taxon>
        <taxon>Pseudomonadota</taxon>
        <taxon>Gammaproteobacteria</taxon>
        <taxon>Cellvibrionales</taxon>
        <taxon>Spongiibacteraceae</taxon>
        <taxon>Sinobacterium</taxon>
    </lineage>
</organism>
<dbReference type="EMBL" id="RKHR01000003">
    <property type="protein sequence ID" value="ROS05470.1"/>
    <property type="molecule type" value="Genomic_DNA"/>
</dbReference>
<evidence type="ECO:0000313" key="10">
    <source>
        <dbReference type="EMBL" id="ROS05470.1"/>
    </source>
</evidence>
<keyword evidence="3" id="KW-0732">Signal</keyword>
<evidence type="ECO:0000256" key="2">
    <source>
        <dbReference type="ARBA" id="ARBA00006577"/>
    </source>
</evidence>
<keyword evidence="8" id="KW-0472">Membrane</keyword>
<dbReference type="Pfam" id="PF00254">
    <property type="entry name" value="FKBP_C"/>
    <property type="match status" value="1"/>
</dbReference>